<reference evidence="2" key="2">
    <citation type="submission" date="2013-12" db="EMBL/GenBank/DDBJ databases">
        <authorList>
            <person name="Yu Y."/>
            <person name="Lee S."/>
            <person name="de Baynast K."/>
            <person name="Wissotski M."/>
            <person name="Liu L."/>
            <person name="Talag J."/>
            <person name="Goicoechea J."/>
            <person name="Angelova A."/>
            <person name="Jetty R."/>
            <person name="Kudrna D."/>
            <person name="Golser W."/>
            <person name="Rivera L."/>
            <person name="Zhang J."/>
            <person name="Wing R."/>
        </authorList>
    </citation>
    <scope>NUCLEOTIDE SEQUENCE</scope>
</reference>
<dbReference type="Gramene" id="LPERR03G30890.2">
    <property type="protein sequence ID" value="LPERR03G30890.2"/>
    <property type="gene ID" value="LPERR03G30890"/>
</dbReference>
<keyword evidence="2" id="KW-1185">Reference proteome</keyword>
<dbReference type="HOGENOM" id="CLU_1549823_0_0_1"/>
<dbReference type="AlphaFoldDB" id="A0A0D9VZV9"/>
<dbReference type="InterPro" id="IPR012871">
    <property type="entry name" value="DUF1668_ORYSA"/>
</dbReference>
<name>A0A0D9VZV9_9ORYZ</name>
<sequence>MSLLRRSLYMVSRSSRADIQFMYTLRCIDTSRFFSSPDPPPAPSSGEIVIDRGGTLPPPRVTFSAPASDYSSGQMEIMLLARDKLLAADLSTSRSTIYGDEFGAPPINLPVHIPVHRGDDTGGSDLYLLDMANRFEALVHHKLWFGLSRKSKGNRLCACDLHDGGGGDACDTC</sequence>
<dbReference type="Proteomes" id="UP000032180">
    <property type="component" value="Chromosome 3"/>
</dbReference>
<protein>
    <submittedName>
        <fullName evidence="1">Uncharacterized protein</fullName>
    </submittedName>
</protein>
<proteinExistence type="predicted"/>
<accession>A0A0D9VZV9</accession>
<reference evidence="1" key="3">
    <citation type="submission" date="2015-04" db="UniProtKB">
        <authorList>
            <consortium name="EnsemblPlants"/>
        </authorList>
    </citation>
    <scope>IDENTIFICATION</scope>
</reference>
<reference evidence="1 2" key="1">
    <citation type="submission" date="2012-08" db="EMBL/GenBank/DDBJ databases">
        <title>Oryza genome evolution.</title>
        <authorList>
            <person name="Wing R.A."/>
        </authorList>
    </citation>
    <scope>NUCLEOTIDE SEQUENCE</scope>
</reference>
<evidence type="ECO:0000313" key="2">
    <source>
        <dbReference type="Proteomes" id="UP000032180"/>
    </source>
</evidence>
<evidence type="ECO:0000313" key="1">
    <source>
        <dbReference type="EnsemblPlants" id="LPERR03G30890.2"/>
    </source>
</evidence>
<organism evidence="1 2">
    <name type="scientific">Leersia perrieri</name>
    <dbReference type="NCBI Taxonomy" id="77586"/>
    <lineage>
        <taxon>Eukaryota</taxon>
        <taxon>Viridiplantae</taxon>
        <taxon>Streptophyta</taxon>
        <taxon>Embryophyta</taxon>
        <taxon>Tracheophyta</taxon>
        <taxon>Spermatophyta</taxon>
        <taxon>Magnoliopsida</taxon>
        <taxon>Liliopsida</taxon>
        <taxon>Poales</taxon>
        <taxon>Poaceae</taxon>
        <taxon>BOP clade</taxon>
        <taxon>Oryzoideae</taxon>
        <taxon>Oryzeae</taxon>
        <taxon>Oryzinae</taxon>
        <taxon>Leersia</taxon>
    </lineage>
</organism>
<dbReference type="Pfam" id="PF07893">
    <property type="entry name" value="DUF1668"/>
    <property type="match status" value="1"/>
</dbReference>
<dbReference type="EnsemblPlants" id="LPERR03G30890.2">
    <property type="protein sequence ID" value="LPERR03G30890.2"/>
    <property type="gene ID" value="LPERR03G30890"/>
</dbReference>